<dbReference type="KEGG" id="tim:GMBLW1_13310"/>
<dbReference type="EMBL" id="LR586016">
    <property type="protein sequence ID" value="VIP02629.1"/>
    <property type="molecule type" value="Genomic_DNA"/>
</dbReference>
<name>A0A6C2YN47_9BACT</name>
<dbReference type="EMBL" id="LR593887">
    <property type="protein sequence ID" value="VTS01975.1"/>
    <property type="molecule type" value="Genomic_DNA"/>
</dbReference>
<evidence type="ECO:0000259" key="1">
    <source>
        <dbReference type="Pfam" id="PF06230"/>
    </source>
</evidence>
<reference evidence="3" key="1">
    <citation type="submission" date="2019-04" db="EMBL/GenBank/DDBJ databases">
        <authorList>
            <consortium name="Science for Life Laboratories"/>
        </authorList>
    </citation>
    <scope>NUCLEOTIDE SEQUENCE</scope>
    <source>
        <strain evidence="3">MBLW1</strain>
    </source>
</reference>
<protein>
    <recommendedName>
        <fullName evidence="5">LpxI C-terminal domain-containing protein</fullName>
    </recommendedName>
</protein>
<dbReference type="InterPro" id="IPR041255">
    <property type="entry name" value="LpxI_N"/>
</dbReference>
<dbReference type="InterPro" id="IPR043167">
    <property type="entry name" value="LpxI_C_sf"/>
</dbReference>
<dbReference type="InterPro" id="IPR010415">
    <property type="entry name" value="LpxI_C"/>
</dbReference>
<dbReference type="PANTHER" id="PTHR39962:SF1">
    <property type="entry name" value="LPXI FAMILY PROTEIN"/>
    <property type="match status" value="1"/>
</dbReference>
<evidence type="ECO:0000313" key="4">
    <source>
        <dbReference type="Proteomes" id="UP000464378"/>
    </source>
</evidence>
<dbReference type="Proteomes" id="UP000464378">
    <property type="component" value="Chromosome"/>
</dbReference>
<dbReference type="Gene3D" id="3.40.50.20">
    <property type="match status" value="1"/>
</dbReference>
<organism evidence="3">
    <name type="scientific">Tuwongella immobilis</name>
    <dbReference type="NCBI Taxonomy" id="692036"/>
    <lineage>
        <taxon>Bacteria</taxon>
        <taxon>Pseudomonadati</taxon>
        <taxon>Planctomycetota</taxon>
        <taxon>Planctomycetia</taxon>
        <taxon>Gemmatales</taxon>
        <taxon>Gemmataceae</taxon>
        <taxon>Tuwongella</taxon>
    </lineage>
</organism>
<dbReference type="InterPro" id="IPR053174">
    <property type="entry name" value="LpxI"/>
</dbReference>
<dbReference type="InParanoid" id="A0A6C2YN47"/>
<evidence type="ECO:0000259" key="2">
    <source>
        <dbReference type="Pfam" id="PF17930"/>
    </source>
</evidence>
<dbReference type="RefSeq" id="WP_162657784.1">
    <property type="nucleotide sequence ID" value="NZ_LR593887.1"/>
</dbReference>
<evidence type="ECO:0008006" key="5">
    <source>
        <dbReference type="Google" id="ProtNLM"/>
    </source>
</evidence>
<proteinExistence type="predicted"/>
<feature type="domain" description="LpxI C-terminal" evidence="1">
    <location>
        <begin position="162"/>
        <end position="291"/>
    </location>
</feature>
<dbReference type="PANTHER" id="PTHR39962">
    <property type="entry name" value="BLL4848 PROTEIN"/>
    <property type="match status" value="1"/>
</dbReference>
<feature type="domain" description="LpxI N-terminal" evidence="2">
    <location>
        <begin position="23"/>
        <end position="158"/>
    </location>
</feature>
<gene>
    <name evidence="3" type="ORF">GMBLW1_13310</name>
</gene>
<dbReference type="Gene3D" id="3.40.140.80">
    <property type="match status" value="1"/>
</dbReference>
<sequence>MLQQWFGWPRFQTLRSQSTQEPIGLLAGAGRFPIRIAEKAKSLGIPVVCVAVRNMASPELEALSDRFYWTGLGKLGYSIRCFVREQVPRFTMAGKFHKVELMKPLMMLHHLPDWRAIRFWINRNRQDNRDDALLLGLIDEFERDGVRCVSALELCPELLVRTGILTKRAPSESELADIEFGWNLAKEMGRLDVGQSVMIRNRAVLAVEAIEGTDLAIRRAGELCKKAPFVVVKVAKPQQDLRFDMPTIGTTTIESMHAVGGKVLAIEAGMTIILDESETIALADQYGISIVAR</sequence>
<keyword evidence="4" id="KW-1185">Reference proteome</keyword>
<evidence type="ECO:0000313" key="3">
    <source>
        <dbReference type="EMBL" id="VIP02629.1"/>
    </source>
</evidence>
<dbReference type="Pfam" id="PF06230">
    <property type="entry name" value="LpxI_C"/>
    <property type="match status" value="1"/>
</dbReference>
<dbReference type="Pfam" id="PF17930">
    <property type="entry name" value="LpxI_N"/>
    <property type="match status" value="1"/>
</dbReference>
<accession>A0A6C2YN47</accession>
<dbReference type="AlphaFoldDB" id="A0A6C2YN47"/>